<proteinExistence type="predicted"/>
<evidence type="ECO:0000313" key="2">
    <source>
        <dbReference type="Proteomes" id="UP000266861"/>
    </source>
</evidence>
<dbReference type="EMBL" id="PQFF01000258">
    <property type="protein sequence ID" value="RHZ69652.1"/>
    <property type="molecule type" value="Genomic_DNA"/>
</dbReference>
<keyword evidence="2" id="KW-1185">Reference proteome</keyword>
<evidence type="ECO:0000313" key="1">
    <source>
        <dbReference type="EMBL" id="RHZ69652.1"/>
    </source>
</evidence>
<reference evidence="1 2" key="1">
    <citation type="submission" date="2018-08" db="EMBL/GenBank/DDBJ databases">
        <title>Genome and evolution of the arbuscular mycorrhizal fungus Diversispora epigaea (formerly Glomus versiforme) and its bacterial endosymbionts.</title>
        <authorList>
            <person name="Sun X."/>
            <person name="Fei Z."/>
            <person name="Harrison M."/>
        </authorList>
    </citation>
    <scope>NUCLEOTIDE SEQUENCE [LARGE SCALE GENOMIC DNA]</scope>
    <source>
        <strain evidence="1 2">IT104</strain>
    </source>
</reference>
<sequence>MAIKLEISTVEGHAENIVHYDVHSGNIRNSKCGIFIDLDLCKFENDLILNANNKNNKIYGSTRLHIFHLIKRNGRVIFIVIILNVSCWSERPIAVELVNLIWDVLEKLYNNIVNDMLCENLKLLMKIKKIHQNLNLKSKNHLLFLHSSKLHPQSCYIGRYIHTLHGLHDLLES</sequence>
<dbReference type="Proteomes" id="UP000266861">
    <property type="component" value="Unassembled WGS sequence"/>
</dbReference>
<organism evidence="1 2">
    <name type="scientific">Diversispora epigaea</name>
    <dbReference type="NCBI Taxonomy" id="1348612"/>
    <lineage>
        <taxon>Eukaryota</taxon>
        <taxon>Fungi</taxon>
        <taxon>Fungi incertae sedis</taxon>
        <taxon>Mucoromycota</taxon>
        <taxon>Glomeromycotina</taxon>
        <taxon>Glomeromycetes</taxon>
        <taxon>Diversisporales</taxon>
        <taxon>Diversisporaceae</taxon>
        <taxon>Diversispora</taxon>
    </lineage>
</organism>
<accession>A0A397I3B3</accession>
<comment type="caution">
    <text evidence="1">The sequence shown here is derived from an EMBL/GenBank/DDBJ whole genome shotgun (WGS) entry which is preliminary data.</text>
</comment>
<dbReference type="AlphaFoldDB" id="A0A397I3B3"/>
<protein>
    <submittedName>
        <fullName evidence="1">Uncharacterized protein</fullName>
    </submittedName>
</protein>
<gene>
    <name evidence="1" type="ORF">Glove_281g30</name>
</gene>
<name>A0A397I3B3_9GLOM</name>